<evidence type="ECO:0000256" key="8">
    <source>
        <dbReference type="ARBA" id="ARBA00023015"/>
    </source>
</evidence>
<dbReference type="Gene3D" id="1.20.5.170">
    <property type="match status" value="1"/>
</dbReference>
<keyword evidence="9" id="KW-0238">DNA-binding</keyword>
<dbReference type="OMA" id="EQDMLPD"/>
<dbReference type="InterPro" id="IPR051381">
    <property type="entry name" value="CREB_ATF_subfamily"/>
</dbReference>
<evidence type="ECO:0000256" key="9">
    <source>
        <dbReference type="ARBA" id="ARBA00023125"/>
    </source>
</evidence>
<comment type="similarity">
    <text evidence="2">Belongs to the bZIP family. ATF subfamily.</text>
</comment>
<keyword evidence="13" id="KW-0325">Glycoprotein</keyword>
<dbReference type="InParanoid" id="A0A3P8ZCX1"/>
<dbReference type="GO" id="GO:0000981">
    <property type="term" value="F:DNA-binding transcription factor activity, RNA polymerase II-specific"/>
    <property type="evidence" value="ECO:0007669"/>
    <property type="project" value="TreeGrafter"/>
</dbReference>
<reference evidence="19" key="3">
    <citation type="submission" date="2025-08" db="UniProtKB">
        <authorList>
            <consortium name="Ensembl"/>
        </authorList>
    </citation>
    <scope>IDENTIFICATION</scope>
</reference>
<evidence type="ECO:0000256" key="1">
    <source>
        <dbReference type="ARBA" id="ARBA00004648"/>
    </source>
</evidence>
<dbReference type="GO" id="GO:0000978">
    <property type="term" value="F:RNA polymerase II cis-regulatory region sequence-specific DNA binding"/>
    <property type="evidence" value="ECO:0007669"/>
    <property type="project" value="TreeGrafter"/>
</dbReference>
<accession>A0A3P8ZCX1</accession>
<dbReference type="GO" id="GO:0005634">
    <property type="term" value="C:nucleus"/>
    <property type="evidence" value="ECO:0007669"/>
    <property type="project" value="TreeGrafter"/>
</dbReference>
<feature type="coiled-coil region" evidence="16">
    <location>
        <begin position="308"/>
        <end position="335"/>
    </location>
</feature>
<keyword evidence="11" id="KW-0010">Activator</keyword>
<dbReference type="GO" id="GO:0005789">
    <property type="term" value="C:endoplasmic reticulum membrane"/>
    <property type="evidence" value="ECO:0007669"/>
    <property type="project" value="UniProtKB-SubCell"/>
</dbReference>
<dbReference type="Bgee" id="ENSELUG00000002440">
    <property type="expression patterns" value="Expressed in pharyngeal gill and 15 other cell types or tissues"/>
</dbReference>
<name>A0A3P8ZCX1_ESOLU</name>
<dbReference type="FunFam" id="1.20.5.170:FF:000042">
    <property type="entry name" value="Cyclic AMP-responsive element-binding protein 3-like protein 3"/>
    <property type="match status" value="1"/>
</dbReference>
<dbReference type="PROSITE" id="PS50217">
    <property type="entry name" value="BZIP"/>
    <property type="match status" value="1"/>
</dbReference>
<comment type="function">
    <text evidence="15">Transcriptional activator. Binds the cAMP response element (CRE). Activates transcription through box-B element and CRE. Seems to function synergistically with atf6. Regulates FGF21 transcription.</text>
</comment>
<evidence type="ECO:0000256" key="16">
    <source>
        <dbReference type="SAM" id="Coils"/>
    </source>
</evidence>
<dbReference type="Ensembl" id="ENSELUT00000018311.3">
    <property type="protein sequence ID" value="ENSELUP00000026525.2"/>
    <property type="gene ID" value="ENSELUG00000002440.3"/>
</dbReference>
<protein>
    <recommendedName>
        <fullName evidence="18">BZIP domain-containing protein</fullName>
    </recommendedName>
</protein>
<evidence type="ECO:0000256" key="11">
    <source>
        <dbReference type="ARBA" id="ARBA00023159"/>
    </source>
</evidence>
<keyword evidence="16" id="KW-0175">Coiled coil</keyword>
<comment type="subunit">
    <text evidence="3">Binds DNA as a dimer.</text>
</comment>
<dbReference type="PANTHER" id="PTHR45996:SF4">
    <property type="entry name" value="CYCLIC AMP-RESPONSIVE ELEMENT-BINDING PROTEIN 3"/>
    <property type="match status" value="1"/>
</dbReference>
<evidence type="ECO:0000256" key="3">
    <source>
        <dbReference type="ARBA" id="ARBA00011195"/>
    </source>
</evidence>
<evidence type="ECO:0000256" key="2">
    <source>
        <dbReference type="ARBA" id="ARBA00009050"/>
    </source>
</evidence>
<evidence type="ECO:0000256" key="10">
    <source>
        <dbReference type="ARBA" id="ARBA00023136"/>
    </source>
</evidence>
<feature type="region of interest" description="Disordered" evidence="17">
    <location>
        <begin position="91"/>
        <end position="161"/>
    </location>
</feature>
<dbReference type="STRING" id="8010.ENSELUP00000026525"/>
<feature type="compositionally biased region" description="Low complexity" evidence="17">
    <location>
        <begin position="99"/>
        <end position="115"/>
    </location>
</feature>
<dbReference type="SUPFAM" id="SSF57959">
    <property type="entry name" value="Leucine zipper domain"/>
    <property type="match status" value="1"/>
</dbReference>
<keyword evidence="6" id="KW-0735">Signal-anchor</keyword>
<dbReference type="Pfam" id="PF00170">
    <property type="entry name" value="bZIP_1"/>
    <property type="match status" value="1"/>
</dbReference>
<dbReference type="AlphaFoldDB" id="A0A3P8ZCX1"/>
<dbReference type="CDD" id="cd14689">
    <property type="entry name" value="bZIP_CREB3"/>
    <property type="match status" value="1"/>
</dbReference>
<evidence type="ECO:0000313" key="20">
    <source>
        <dbReference type="Proteomes" id="UP000265140"/>
    </source>
</evidence>
<keyword evidence="4" id="KW-0812">Transmembrane</keyword>
<reference evidence="19" key="4">
    <citation type="submission" date="2025-09" db="UniProtKB">
        <authorList>
            <consortium name="Ensembl"/>
        </authorList>
    </citation>
    <scope>IDENTIFICATION</scope>
</reference>
<feature type="compositionally biased region" description="Low complexity" evidence="17">
    <location>
        <begin position="444"/>
        <end position="453"/>
    </location>
</feature>
<evidence type="ECO:0000256" key="4">
    <source>
        <dbReference type="ARBA" id="ARBA00022692"/>
    </source>
</evidence>
<keyword evidence="14" id="KW-0539">Nucleus</keyword>
<dbReference type="PROSITE" id="PS00036">
    <property type="entry name" value="BZIP_BASIC"/>
    <property type="match status" value="1"/>
</dbReference>
<comment type="subcellular location">
    <subcellularLocation>
        <location evidence="1">Endoplasmic reticulum membrane</location>
        <topology evidence="1">Single-pass type II membrane protein</topology>
    </subcellularLocation>
</comment>
<proteinExistence type="inferred from homology"/>
<evidence type="ECO:0000259" key="18">
    <source>
        <dbReference type="PROSITE" id="PS50217"/>
    </source>
</evidence>
<dbReference type="Proteomes" id="UP000265140">
    <property type="component" value="Chromosome 13"/>
</dbReference>
<dbReference type="GeneTree" id="ENSGT00940000160343"/>
<keyword evidence="7" id="KW-1133">Transmembrane helix</keyword>
<dbReference type="PANTHER" id="PTHR45996">
    <property type="entry name" value="AGAP001464-PB"/>
    <property type="match status" value="1"/>
</dbReference>
<evidence type="ECO:0000256" key="7">
    <source>
        <dbReference type="ARBA" id="ARBA00022989"/>
    </source>
</evidence>
<keyword evidence="10" id="KW-0472">Membrane</keyword>
<evidence type="ECO:0000256" key="17">
    <source>
        <dbReference type="SAM" id="MobiDB-lite"/>
    </source>
</evidence>
<keyword evidence="12" id="KW-0804">Transcription</keyword>
<reference evidence="20" key="1">
    <citation type="journal article" date="2014" name="PLoS ONE">
        <title>The genome and linkage map of the northern pike (Esox lucius): conserved synteny revealed between the salmonid sister group and the Neoteleostei.</title>
        <authorList>
            <person name="Rondeau E.B."/>
            <person name="Minkley D.R."/>
            <person name="Leong J.S."/>
            <person name="Messmer A.M."/>
            <person name="Jantzen J.R."/>
            <person name="von Schalburg K.R."/>
            <person name="Lemon C."/>
            <person name="Bird N.H."/>
            <person name="Koop B.F."/>
        </authorList>
    </citation>
    <scope>NUCLEOTIDE SEQUENCE</scope>
</reference>
<evidence type="ECO:0000256" key="15">
    <source>
        <dbReference type="ARBA" id="ARBA00057520"/>
    </source>
</evidence>
<sequence length="514" mass="56156">MFGRPCCWLANQADVMTVEVMMSVTEALPDMDGADLLGILFHDGDSDANDPFFPDGNGLENWLSEHDLLTGLDTEDFLSSLLEGDEMVSTSCLSHSPLGSDSGISDDSSTGGIVSRNVPACPSPQGSDSDRAPSPGYSLPSPDSSDTPMMAPDLQMESPESLAVQTDHSYSLLQGGDMDALQSVRAEKPDMDVFIDLDDLDSVGMDMEQDYSSDLLPCTLSIEDLTQSNKADQFQFKEIVLTDEERRLLAKEGATLPTCMPLTKAEERTLKRVRRKIRNKQSAQESRKKKKVYVDGLENRVSICTAHNQELQKKVHLLQKQNMSLMEQLRKLQSMMKMSTMKNTTTSTCVMVFLLSFCLILFPSVNPFGRSAGHKEIYTTSSFVSRGVRSVPAEDTPEPAYFTVEAEPAPLGLVMVAEVENTKAMFAGGQNHTPDYQKVEQSESESGVNSNSSTDFPSPGQAELKAGPGAGGQQEGSRDPVGSSVAYEVPGTKENWIDRTPTSVIIQQHRSDEM</sequence>
<feature type="region of interest" description="Disordered" evidence="17">
    <location>
        <begin position="427"/>
        <end position="514"/>
    </location>
</feature>
<evidence type="ECO:0000313" key="19">
    <source>
        <dbReference type="Ensembl" id="ENSELUP00000026525.2"/>
    </source>
</evidence>
<dbReference type="InterPro" id="IPR004827">
    <property type="entry name" value="bZIP"/>
</dbReference>
<keyword evidence="8" id="KW-0805">Transcription regulation</keyword>
<keyword evidence="20" id="KW-1185">Reference proteome</keyword>
<dbReference type="SMART" id="SM00338">
    <property type="entry name" value="BRLZ"/>
    <property type="match status" value="1"/>
</dbReference>
<organism evidence="19 20">
    <name type="scientific">Esox lucius</name>
    <name type="common">Northern pike</name>
    <dbReference type="NCBI Taxonomy" id="8010"/>
    <lineage>
        <taxon>Eukaryota</taxon>
        <taxon>Metazoa</taxon>
        <taxon>Chordata</taxon>
        <taxon>Craniata</taxon>
        <taxon>Vertebrata</taxon>
        <taxon>Euteleostomi</taxon>
        <taxon>Actinopterygii</taxon>
        <taxon>Neopterygii</taxon>
        <taxon>Teleostei</taxon>
        <taxon>Protacanthopterygii</taxon>
        <taxon>Esociformes</taxon>
        <taxon>Esocidae</taxon>
        <taxon>Esox</taxon>
    </lineage>
</organism>
<evidence type="ECO:0000256" key="6">
    <source>
        <dbReference type="ARBA" id="ARBA00022968"/>
    </source>
</evidence>
<evidence type="ECO:0000256" key="13">
    <source>
        <dbReference type="ARBA" id="ARBA00023180"/>
    </source>
</evidence>
<reference evidence="19" key="2">
    <citation type="submission" date="2020-02" db="EMBL/GenBank/DDBJ databases">
        <title>Esox lucius (northern pike) genome, fEsoLuc1, primary haplotype.</title>
        <authorList>
            <person name="Myers G."/>
            <person name="Karagic N."/>
            <person name="Meyer A."/>
            <person name="Pippel M."/>
            <person name="Reichard M."/>
            <person name="Winkler S."/>
            <person name="Tracey A."/>
            <person name="Sims Y."/>
            <person name="Howe K."/>
            <person name="Rhie A."/>
            <person name="Formenti G."/>
            <person name="Durbin R."/>
            <person name="Fedrigo O."/>
            <person name="Jarvis E.D."/>
        </authorList>
    </citation>
    <scope>NUCLEOTIDE SEQUENCE [LARGE SCALE GENOMIC DNA]</scope>
</reference>
<evidence type="ECO:0000256" key="12">
    <source>
        <dbReference type="ARBA" id="ARBA00023163"/>
    </source>
</evidence>
<dbReference type="InterPro" id="IPR046347">
    <property type="entry name" value="bZIP_sf"/>
</dbReference>
<feature type="domain" description="BZIP" evidence="18">
    <location>
        <begin position="269"/>
        <end position="332"/>
    </location>
</feature>
<keyword evidence="5" id="KW-0256">Endoplasmic reticulum</keyword>
<evidence type="ECO:0000256" key="5">
    <source>
        <dbReference type="ARBA" id="ARBA00022824"/>
    </source>
</evidence>
<evidence type="ECO:0000256" key="14">
    <source>
        <dbReference type="ARBA" id="ARBA00023242"/>
    </source>
</evidence>